<dbReference type="PROSITE" id="PS00028">
    <property type="entry name" value="ZINC_FINGER_C2H2_1"/>
    <property type="match status" value="4"/>
</dbReference>
<keyword evidence="2" id="KW-0479">Metal-binding</keyword>
<dbReference type="PANTHER" id="PTHR16515">
    <property type="entry name" value="PR DOMAIN ZINC FINGER PROTEIN"/>
    <property type="match status" value="1"/>
</dbReference>
<dbReference type="FunFam" id="3.30.160.60:FF:000446">
    <property type="entry name" value="Zinc finger protein"/>
    <property type="match status" value="1"/>
</dbReference>
<dbReference type="SMART" id="SM00355">
    <property type="entry name" value="ZnF_C2H2"/>
    <property type="match status" value="6"/>
</dbReference>
<feature type="domain" description="C2H2-type" evidence="7">
    <location>
        <begin position="578"/>
        <end position="597"/>
    </location>
</feature>
<keyword evidence="4" id="KW-0863">Zinc-finger</keyword>
<dbReference type="Pfam" id="PF00096">
    <property type="entry name" value="zf-C2H2"/>
    <property type="match status" value="2"/>
</dbReference>
<dbReference type="Gene3D" id="3.30.160.60">
    <property type="entry name" value="Classic Zinc Finger"/>
    <property type="match status" value="5"/>
</dbReference>
<evidence type="ECO:0000259" key="7">
    <source>
        <dbReference type="PROSITE" id="PS50157"/>
    </source>
</evidence>
<feature type="domain" description="C2H2-type" evidence="7">
    <location>
        <begin position="522"/>
        <end position="549"/>
    </location>
</feature>
<dbReference type="EnsemblMetazoa" id="AATE019211-RA">
    <property type="protein sequence ID" value="AATE019211-PA.1"/>
    <property type="gene ID" value="AATE019211"/>
</dbReference>
<dbReference type="InterPro" id="IPR036236">
    <property type="entry name" value="Znf_C2H2_sf"/>
</dbReference>
<evidence type="ECO:0000256" key="1">
    <source>
        <dbReference type="ARBA" id="ARBA00004123"/>
    </source>
</evidence>
<evidence type="ECO:0000256" key="2">
    <source>
        <dbReference type="ARBA" id="ARBA00022723"/>
    </source>
</evidence>
<feature type="domain" description="C2H2-type" evidence="7">
    <location>
        <begin position="416"/>
        <end position="444"/>
    </location>
</feature>
<proteinExistence type="predicted"/>
<dbReference type="AlphaFoldDB" id="A0A182JJG5"/>
<dbReference type="STRING" id="41427.A0A182JJG5"/>
<dbReference type="PROSITE" id="PS50157">
    <property type="entry name" value="ZINC_FINGER_C2H2_2"/>
    <property type="match status" value="5"/>
</dbReference>
<keyword evidence="5" id="KW-0862">Zinc</keyword>
<name>A0A182JJG5_ANOAO</name>
<accession>A0A182JJG5</accession>
<dbReference type="GO" id="GO:0005634">
    <property type="term" value="C:nucleus"/>
    <property type="evidence" value="ECO:0007669"/>
    <property type="project" value="UniProtKB-SubCell"/>
</dbReference>
<reference evidence="8" key="1">
    <citation type="submission" date="2022-08" db="UniProtKB">
        <authorList>
            <consortium name="EnsemblMetazoa"/>
        </authorList>
    </citation>
    <scope>IDENTIFICATION</scope>
    <source>
        <strain evidence="8">EBRO</strain>
    </source>
</reference>
<dbReference type="SMART" id="SM00868">
    <property type="entry name" value="zf-AD"/>
    <property type="match status" value="1"/>
</dbReference>
<dbReference type="SUPFAM" id="SSF57667">
    <property type="entry name" value="beta-beta-alpha zinc fingers"/>
    <property type="match status" value="3"/>
</dbReference>
<organism evidence="8">
    <name type="scientific">Anopheles atroparvus</name>
    <name type="common">European mosquito</name>
    <dbReference type="NCBI Taxonomy" id="41427"/>
    <lineage>
        <taxon>Eukaryota</taxon>
        <taxon>Metazoa</taxon>
        <taxon>Ecdysozoa</taxon>
        <taxon>Arthropoda</taxon>
        <taxon>Hexapoda</taxon>
        <taxon>Insecta</taxon>
        <taxon>Pterygota</taxon>
        <taxon>Neoptera</taxon>
        <taxon>Endopterygota</taxon>
        <taxon>Diptera</taxon>
        <taxon>Nematocera</taxon>
        <taxon>Culicoidea</taxon>
        <taxon>Culicidae</taxon>
        <taxon>Anophelinae</taxon>
        <taxon>Anopheles</taxon>
    </lineage>
</organism>
<evidence type="ECO:0000256" key="6">
    <source>
        <dbReference type="ARBA" id="ARBA00023242"/>
    </source>
</evidence>
<evidence type="ECO:0000256" key="4">
    <source>
        <dbReference type="ARBA" id="ARBA00022771"/>
    </source>
</evidence>
<dbReference type="InterPro" id="IPR012934">
    <property type="entry name" value="Znf_AD"/>
</dbReference>
<evidence type="ECO:0000256" key="5">
    <source>
        <dbReference type="ARBA" id="ARBA00022833"/>
    </source>
</evidence>
<keyword evidence="6" id="KW-0539">Nucleus</keyword>
<dbReference type="GO" id="GO:0006355">
    <property type="term" value="P:regulation of DNA-templated transcription"/>
    <property type="evidence" value="ECO:0007669"/>
    <property type="project" value="UniProtKB-ARBA"/>
</dbReference>
<dbReference type="InterPro" id="IPR050331">
    <property type="entry name" value="Zinc_finger"/>
</dbReference>
<evidence type="ECO:0000256" key="3">
    <source>
        <dbReference type="ARBA" id="ARBA00022737"/>
    </source>
</evidence>
<comment type="subcellular location">
    <subcellularLocation>
        <location evidence="1">Nucleus</location>
    </subcellularLocation>
</comment>
<protein>
    <recommendedName>
        <fullName evidence="7">C2H2-type domain-containing protein</fullName>
    </recommendedName>
</protein>
<feature type="domain" description="C2H2-type" evidence="7">
    <location>
        <begin position="550"/>
        <end position="577"/>
    </location>
</feature>
<dbReference type="FunFam" id="3.30.160.60:FF:002343">
    <property type="entry name" value="Zinc finger protein 33A"/>
    <property type="match status" value="1"/>
</dbReference>
<feature type="domain" description="C2H2-type" evidence="7">
    <location>
        <begin position="492"/>
        <end position="521"/>
    </location>
</feature>
<dbReference type="InterPro" id="IPR013087">
    <property type="entry name" value="Znf_C2H2_type"/>
</dbReference>
<evidence type="ECO:0000313" key="8">
    <source>
        <dbReference type="EnsemblMetazoa" id="AATE019211-PA.1"/>
    </source>
</evidence>
<dbReference type="GO" id="GO:0008270">
    <property type="term" value="F:zinc ion binding"/>
    <property type="evidence" value="ECO:0007669"/>
    <property type="project" value="UniProtKB-KW"/>
</dbReference>
<dbReference type="VEuPathDB" id="VectorBase:AATE019211"/>
<sequence>MTHQTVQINSEQQCYEMFSEPIHYPLTIGNETFVISLQDQRQIVDRRNWFLSRIESSRLPQYQSQNADKAPSQHPLPVDMQALFVRLLQELQASVALQFAPLLAQNVNPNQKESYCFHYPKQTDTDDLPYYQHRDRLSQEGRVVKHVHYYVECANKHKATNTEDSGQHMDCDPITDEEDLAGKMSRRRCVACHIQEPGMIAIYQHPRGVDRIWTYVTGIIVKSKDQLCIPCYDELRVAHRFKEKCIHNNINRLGLLPRRPPFSHVQHEPPTSDDSIPAEPSPSVQTQDHRMPGEECLLVQPQASSEQQQPTGARMDFYIKAEPAPQEENHREDVHRPPPEEHIPLPVETGGEQHQIGHEVPPIDVVKMELELSLTDIGLRDDAYGCSTDDDGEREDDGNEVNGEMAFNNPDAGAQHPCDQCVQTFLSRAALKQHQQKEHKKSRRDITNAVKYRRVLSGKINELMCRYCYREFGEPGAKAAHEMTHLNDPKPFQCSYADCNRLFQHRSALNRHFYTHVMPKRFKCSVCPKRFHQHSSMVVHERQHRGDRPYICPQCGKGFTHVSNVKRHIRFHNGEKPYQCGKCPARFTTSTDLRRHMNSRRCMIGSIKAAM</sequence>
<dbReference type="PANTHER" id="PTHR16515:SF66">
    <property type="entry name" value="C2H2-TYPE DOMAIN-CONTAINING PROTEIN"/>
    <property type="match status" value="1"/>
</dbReference>
<keyword evidence="3" id="KW-0677">Repeat</keyword>